<protein>
    <submittedName>
        <fullName evidence="2">Metallo-beta-lactamase family protein</fullName>
    </submittedName>
</protein>
<dbReference type="Pfam" id="PF12706">
    <property type="entry name" value="Lactamase_B_2"/>
    <property type="match status" value="1"/>
</dbReference>
<dbReference type="SMART" id="SM00849">
    <property type="entry name" value="Lactamase_B"/>
    <property type="match status" value="1"/>
</dbReference>
<dbReference type="SUPFAM" id="SSF56281">
    <property type="entry name" value="Metallo-hydrolase/oxidoreductase"/>
    <property type="match status" value="1"/>
</dbReference>
<dbReference type="InterPro" id="IPR036866">
    <property type="entry name" value="RibonucZ/Hydroxyglut_hydro"/>
</dbReference>
<organism evidence="2">
    <name type="scientific">Phascolarctobacterium succinatutens CAG:287</name>
    <dbReference type="NCBI Taxonomy" id="1263101"/>
    <lineage>
        <taxon>Bacteria</taxon>
        <taxon>Bacillati</taxon>
        <taxon>Bacillota</taxon>
        <taxon>Negativicutes</taxon>
        <taxon>Acidaminococcales</taxon>
        <taxon>Acidaminococcaceae</taxon>
        <taxon>Phascolarctobacterium</taxon>
    </lineage>
</organism>
<dbReference type="RefSeq" id="WP_021719460.1">
    <property type="nucleotide sequence ID" value="NZ_FR892761.1"/>
</dbReference>
<evidence type="ECO:0000313" key="2">
    <source>
        <dbReference type="EMBL" id="CDD11168.1"/>
    </source>
</evidence>
<sequence>MSTNIEFLHADQIGGCVTLISTDTTKICIEFGENLPGSKHKEALEVEGLTSVEVQYDAVFFTHYHGDHIGRFNKILPGIPLYMSQMCRYALLNIYHALAKHDARYKKQIEILEDKTRNHVLWPQQAVQVGDIKVTPYTIDHSAEAAMMFLIETPDKRILHMGDFRTHGFMGNKLKKLLLHYVFGLQLRYKPVDILITEGTNMTREEGELLTEDELFTQACALMREYKLVFCICSSTNFIRLRNFYRAARAAHKVVLASGYMLKQVQSYYHYKLDLYAYLNNCKQDREFRLSGMYSLLLDKEALQDKLAYKLQEKKLRERGALIFLSGTQAAEKLQRLVAQYSDLQPLVIYSQWSGYIKDKKAEYYNAELAEACAACNTVQLHTSGHASKEVVEEIIRLVNSREYVAIIHSEQAEIRYRQY</sequence>
<reference evidence="2" key="1">
    <citation type="submission" date="2012-11" db="EMBL/GenBank/DDBJ databases">
        <title>Dependencies among metagenomic species, viruses, plasmids and units of genetic variation.</title>
        <authorList>
            <person name="Nielsen H.B."/>
            <person name="Almeida M."/>
            <person name="Juncker A.S."/>
            <person name="Rasmussen S."/>
            <person name="Li J."/>
            <person name="Sunagawa S."/>
            <person name="Plichta D."/>
            <person name="Gautier L."/>
            <person name="Le Chatelier E."/>
            <person name="Peletier E."/>
            <person name="Bonde I."/>
            <person name="Nielsen T."/>
            <person name="Manichanh C."/>
            <person name="Arumugam M."/>
            <person name="Batto J."/>
            <person name="Santos M.B.Q.D."/>
            <person name="Blom N."/>
            <person name="Borruel N."/>
            <person name="Burgdorf K.S."/>
            <person name="Boumezbeur F."/>
            <person name="Casellas F."/>
            <person name="Dore J."/>
            <person name="Guarner F."/>
            <person name="Hansen T."/>
            <person name="Hildebrand F."/>
            <person name="Kaas R.S."/>
            <person name="Kennedy S."/>
            <person name="Kristiansen K."/>
            <person name="Kultima J.R."/>
            <person name="Leonard P."/>
            <person name="Levenez F."/>
            <person name="Lund O."/>
            <person name="Moumen B."/>
            <person name="Le Paslier D."/>
            <person name="Pons N."/>
            <person name="Pedersen O."/>
            <person name="Prifti E."/>
            <person name="Qin J."/>
            <person name="Raes J."/>
            <person name="Tap J."/>
            <person name="Tims S."/>
            <person name="Ussery D.W."/>
            <person name="Yamada T."/>
            <person name="MetaHit consortium"/>
            <person name="Renault P."/>
            <person name="Sicheritz-Ponten T."/>
            <person name="Bork P."/>
            <person name="Wang J."/>
            <person name="Brunak S."/>
            <person name="Ehrlich S.D."/>
        </authorList>
    </citation>
    <scope>NUCLEOTIDE SEQUENCE [LARGE SCALE GENOMIC DNA]</scope>
</reference>
<gene>
    <name evidence="2" type="ORF">BN587_00366</name>
</gene>
<dbReference type="EMBL" id="CBGL010000075">
    <property type="protein sequence ID" value="CDD11168.1"/>
    <property type="molecule type" value="Genomic_DNA"/>
</dbReference>
<dbReference type="PANTHER" id="PTHR43694:SF1">
    <property type="entry name" value="RIBONUCLEASE J"/>
    <property type="match status" value="1"/>
</dbReference>
<accession>R6WJ67</accession>
<proteinExistence type="predicted"/>
<dbReference type="InterPro" id="IPR001279">
    <property type="entry name" value="Metallo-B-lactamas"/>
</dbReference>
<dbReference type="AlphaFoldDB" id="R6WJ67"/>
<feature type="domain" description="Metallo-beta-lactamase" evidence="1">
    <location>
        <begin position="48"/>
        <end position="219"/>
    </location>
</feature>
<dbReference type="Gene3D" id="3.60.15.10">
    <property type="entry name" value="Ribonuclease Z/Hydroxyacylglutathione hydrolase-like"/>
    <property type="match status" value="1"/>
</dbReference>
<evidence type="ECO:0000259" key="1">
    <source>
        <dbReference type="SMART" id="SM00849"/>
    </source>
</evidence>
<name>R6WJ67_9FIRM</name>
<comment type="caution">
    <text evidence="2">The sequence shown here is derived from an EMBL/GenBank/DDBJ whole genome shotgun (WGS) entry which is preliminary data.</text>
</comment>
<dbReference type="HOGENOM" id="CLU_031965_1_0_9"/>
<dbReference type="Proteomes" id="UP000014937">
    <property type="component" value="Unassembled WGS sequence"/>
</dbReference>
<dbReference type="PANTHER" id="PTHR43694">
    <property type="entry name" value="RIBONUCLEASE J"/>
    <property type="match status" value="1"/>
</dbReference>